<feature type="domain" description="NAD-dependent epimerase/dehydratase" evidence="1">
    <location>
        <begin position="3"/>
        <end position="219"/>
    </location>
</feature>
<dbReference type="AlphaFoldDB" id="A0A1F7UWN3"/>
<dbReference type="CDD" id="cd08946">
    <property type="entry name" value="SDR_e"/>
    <property type="match status" value="1"/>
</dbReference>
<evidence type="ECO:0000313" key="3">
    <source>
        <dbReference type="Proteomes" id="UP000176932"/>
    </source>
</evidence>
<name>A0A1F7UWN3_9BACT</name>
<evidence type="ECO:0000313" key="2">
    <source>
        <dbReference type="EMBL" id="OGL82666.1"/>
    </source>
</evidence>
<comment type="caution">
    <text evidence="2">The sequence shown here is derived from an EMBL/GenBank/DDBJ whole genome shotgun (WGS) entry which is preliminary data.</text>
</comment>
<gene>
    <name evidence="2" type="ORF">A3B32_00160</name>
</gene>
<evidence type="ECO:0000259" key="1">
    <source>
        <dbReference type="Pfam" id="PF01370"/>
    </source>
</evidence>
<dbReference type="Proteomes" id="UP000176932">
    <property type="component" value="Unassembled WGS sequence"/>
</dbReference>
<dbReference type="InterPro" id="IPR036291">
    <property type="entry name" value="NAD(P)-bd_dom_sf"/>
</dbReference>
<sequence>MNILLVGGAGYLGGALTDLLQETPHAVRVYDRLLYEESYRKNVPFVLGDVRDTATLQPHLDWADVVVWLAALVGDGACALNEALTLEVNRDALQYAADHFDGRMLFLSSCSVYGAMDGLLHEASALHPLSLYARTKLWGEEMLAKKNAISFRLGTLYGLSDRFARVRFDLVVNTLVMRAVLHKNIEVFGGAQFRPHLHVFDAARVLVNQLESSAKGVFNLHGENLTVMEVANKVKRRLPETHVEVTTAPFEDLRNYSVTSEKAARELGFCPKRTVDEGIDEIAALLQEGRVTDSFLSRYSNYLYLKPLLQSYTSPLGEVLTSSTS</sequence>
<protein>
    <submittedName>
        <fullName evidence="2">NAD-dependent dehydratase</fullName>
    </submittedName>
</protein>
<reference evidence="2 3" key="1">
    <citation type="journal article" date="2016" name="Nat. Commun.">
        <title>Thousands of microbial genomes shed light on interconnected biogeochemical processes in an aquifer system.</title>
        <authorList>
            <person name="Anantharaman K."/>
            <person name="Brown C.T."/>
            <person name="Hug L.A."/>
            <person name="Sharon I."/>
            <person name="Castelle C.J."/>
            <person name="Probst A.J."/>
            <person name="Thomas B.C."/>
            <person name="Singh A."/>
            <person name="Wilkins M.J."/>
            <person name="Karaoz U."/>
            <person name="Brodie E.L."/>
            <person name="Williams K.H."/>
            <person name="Hubbard S.S."/>
            <person name="Banfield J.F."/>
        </authorList>
    </citation>
    <scope>NUCLEOTIDE SEQUENCE [LARGE SCALE GENOMIC DNA]</scope>
</reference>
<dbReference type="InterPro" id="IPR001509">
    <property type="entry name" value="Epimerase_deHydtase"/>
</dbReference>
<dbReference type="PANTHER" id="PTHR43245:SF23">
    <property type="entry name" value="NAD(P)-BINDING DOMAIN-CONTAINING PROTEIN"/>
    <property type="match status" value="1"/>
</dbReference>
<accession>A0A1F7UWN3</accession>
<dbReference type="SUPFAM" id="SSF51735">
    <property type="entry name" value="NAD(P)-binding Rossmann-fold domains"/>
    <property type="match status" value="1"/>
</dbReference>
<dbReference type="EMBL" id="MGEL01000064">
    <property type="protein sequence ID" value="OGL82666.1"/>
    <property type="molecule type" value="Genomic_DNA"/>
</dbReference>
<dbReference type="PANTHER" id="PTHR43245">
    <property type="entry name" value="BIFUNCTIONAL POLYMYXIN RESISTANCE PROTEIN ARNA"/>
    <property type="match status" value="1"/>
</dbReference>
<dbReference type="Gene3D" id="3.40.50.720">
    <property type="entry name" value="NAD(P)-binding Rossmann-like Domain"/>
    <property type="match status" value="1"/>
</dbReference>
<dbReference type="InterPro" id="IPR050177">
    <property type="entry name" value="Lipid_A_modif_metabolic_enz"/>
</dbReference>
<dbReference type="Pfam" id="PF01370">
    <property type="entry name" value="Epimerase"/>
    <property type="match status" value="1"/>
</dbReference>
<organism evidence="2 3">
    <name type="scientific">Candidatus Uhrbacteria bacterium RIFCSPLOWO2_01_FULL_53_9</name>
    <dbReference type="NCBI Taxonomy" id="1802403"/>
    <lineage>
        <taxon>Bacteria</taxon>
        <taxon>Candidatus Uhriibacteriota</taxon>
    </lineage>
</organism>
<proteinExistence type="predicted"/>